<dbReference type="Gene3D" id="3.30.240.20">
    <property type="entry name" value="bsu07140 like domains"/>
    <property type="match status" value="2"/>
</dbReference>
<dbReference type="EMBL" id="JABAGO010000002">
    <property type="protein sequence ID" value="NME97304.1"/>
    <property type="molecule type" value="Genomic_DNA"/>
</dbReference>
<dbReference type="Pfam" id="PF04239">
    <property type="entry name" value="DUF421"/>
    <property type="match status" value="1"/>
</dbReference>
<organism evidence="10 11">
    <name type="scientific">Aneurinibacillus aneurinilyticus</name>
    <name type="common">Bacillus aneurinolyticus</name>
    <dbReference type="NCBI Taxonomy" id="1391"/>
    <lineage>
        <taxon>Bacteria</taxon>
        <taxon>Bacillati</taxon>
        <taxon>Bacillota</taxon>
        <taxon>Bacilli</taxon>
        <taxon>Bacillales</taxon>
        <taxon>Paenibacillaceae</taxon>
        <taxon>Aneurinibacillus group</taxon>
        <taxon>Aneurinibacillus</taxon>
    </lineage>
</organism>
<reference evidence="10 11" key="1">
    <citation type="submission" date="2020-04" db="EMBL/GenBank/DDBJ databases">
        <authorList>
            <person name="Hitch T.C.A."/>
            <person name="Wylensek D."/>
            <person name="Clavel T."/>
        </authorList>
    </citation>
    <scope>NUCLEOTIDE SEQUENCE [LARGE SCALE GENOMIC DNA]</scope>
    <source>
        <strain evidence="10 11">WB01_D5_05</strain>
    </source>
</reference>
<feature type="domain" description="YetF-like N-terminal transmembrane" evidence="9">
    <location>
        <begin position="6"/>
        <end position="78"/>
    </location>
</feature>
<evidence type="ECO:0000313" key="10">
    <source>
        <dbReference type="EMBL" id="NME97304.1"/>
    </source>
</evidence>
<feature type="transmembrane region" description="Helical" evidence="7">
    <location>
        <begin position="58"/>
        <end position="80"/>
    </location>
</feature>
<dbReference type="GO" id="GO:0005886">
    <property type="term" value="C:plasma membrane"/>
    <property type="evidence" value="ECO:0007669"/>
    <property type="project" value="UniProtKB-SubCell"/>
</dbReference>
<keyword evidence="3" id="KW-1003">Cell membrane</keyword>
<dbReference type="InterPro" id="IPR007353">
    <property type="entry name" value="DUF421"/>
</dbReference>
<keyword evidence="5 7" id="KW-1133">Transmembrane helix</keyword>
<accession>A0A848CJ59</accession>
<keyword evidence="6 7" id="KW-0472">Membrane</keyword>
<dbReference type="PANTHER" id="PTHR34582:SF7">
    <property type="entry name" value="UPF0702 TRANSMEMBRANE PROTEIN YDFS"/>
    <property type="match status" value="1"/>
</dbReference>
<comment type="caution">
    <text evidence="10">The sequence shown here is derived from an EMBL/GenBank/DDBJ whole genome shotgun (WGS) entry which is preliminary data.</text>
</comment>
<sequence>MNVLETLGRTTLAFFILLVMTRVLGKKQVSELTFFNYVTGITFGSIAAVMAMDRSIPIVEGIVSLMIWTVLTFLIGYIGLKSPRARVLLDGEPTIVVKKGKVLEGAMRDAHYNMDDLSMMLREKGVFSVQEIEYAILEPDGQLSILKKPEHQTPTNKGINIAAQPLIYVPTELIVDGEVVHKNLKDLNLSVAWLDEQVQKAGVSSHEEVFYAELQSDGTVYVDKRNDLLH</sequence>
<evidence type="ECO:0000259" key="9">
    <source>
        <dbReference type="Pfam" id="PF20730"/>
    </source>
</evidence>
<evidence type="ECO:0000256" key="1">
    <source>
        <dbReference type="ARBA" id="ARBA00004651"/>
    </source>
</evidence>
<proteinExistence type="inferred from homology"/>
<dbReference type="Proteomes" id="UP000561326">
    <property type="component" value="Unassembled WGS sequence"/>
</dbReference>
<dbReference type="InterPro" id="IPR048454">
    <property type="entry name" value="YetF_N"/>
</dbReference>
<feature type="transmembrane region" description="Helical" evidence="7">
    <location>
        <begin position="32"/>
        <end position="52"/>
    </location>
</feature>
<evidence type="ECO:0000313" key="11">
    <source>
        <dbReference type="Proteomes" id="UP000561326"/>
    </source>
</evidence>
<comment type="similarity">
    <text evidence="2">Belongs to the UPF0702 family.</text>
</comment>
<keyword evidence="4 7" id="KW-0812">Transmembrane</keyword>
<feature type="transmembrane region" description="Helical" evidence="7">
    <location>
        <begin position="6"/>
        <end position="25"/>
    </location>
</feature>
<name>A0A848CJ59_ANEAE</name>
<evidence type="ECO:0000256" key="7">
    <source>
        <dbReference type="SAM" id="Phobius"/>
    </source>
</evidence>
<dbReference type="PANTHER" id="PTHR34582">
    <property type="entry name" value="UPF0702 TRANSMEMBRANE PROTEIN YCAP"/>
    <property type="match status" value="1"/>
</dbReference>
<evidence type="ECO:0000256" key="3">
    <source>
        <dbReference type="ARBA" id="ARBA00022475"/>
    </source>
</evidence>
<dbReference type="Pfam" id="PF20730">
    <property type="entry name" value="YetF_N"/>
    <property type="match status" value="1"/>
</dbReference>
<dbReference type="RefSeq" id="WP_021620535.1">
    <property type="nucleotide sequence ID" value="NZ_CABKST010000093.1"/>
</dbReference>
<dbReference type="InterPro" id="IPR023090">
    <property type="entry name" value="UPF0702_alpha/beta_dom_sf"/>
</dbReference>
<evidence type="ECO:0000256" key="5">
    <source>
        <dbReference type="ARBA" id="ARBA00022989"/>
    </source>
</evidence>
<gene>
    <name evidence="10" type="ORF">HF838_03430</name>
</gene>
<feature type="domain" description="YetF C-terminal" evidence="8">
    <location>
        <begin position="81"/>
        <end position="214"/>
    </location>
</feature>
<evidence type="ECO:0000256" key="4">
    <source>
        <dbReference type="ARBA" id="ARBA00022692"/>
    </source>
</evidence>
<protein>
    <submittedName>
        <fullName evidence="10">DUF421 domain-containing protein</fullName>
    </submittedName>
</protein>
<comment type="subcellular location">
    <subcellularLocation>
        <location evidence="1">Cell membrane</location>
        <topology evidence="1">Multi-pass membrane protein</topology>
    </subcellularLocation>
</comment>
<dbReference type="OrthoDB" id="9778331at2"/>
<evidence type="ECO:0000259" key="8">
    <source>
        <dbReference type="Pfam" id="PF04239"/>
    </source>
</evidence>
<dbReference type="AlphaFoldDB" id="A0A848CJ59"/>
<evidence type="ECO:0000256" key="2">
    <source>
        <dbReference type="ARBA" id="ARBA00006448"/>
    </source>
</evidence>
<dbReference type="GeneID" id="92838391"/>
<evidence type="ECO:0000256" key="6">
    <source>
        <dbReference type="ARBA" id="ARBA00023136"/>
    </source>
</evidence>